<dbReference type="Proteomes" id="UP000436468">
    <property type="component" value="Unassembled WGS sequence"/>
</dbReference>
<reference evidence="3 4" key="1">
    <citation type="submission" date="2019-12" db="EMBL/GenBank/DDBJ databases">
        <title>Draft genome sequences Bradyrhizobium cajani AMBPC1010, Bradyrhizobium pachyrhizi AMBPC1040 and Bradyrhizobium yuanmingense ALSPC3051, three plant growth promoting strains isolated from nodules of Cajanus cajan L. in Dominican Republic.</title>
        <authorList>
            <person name="Flores-Felix J.D."/>
            <person name="Araujo J."/>
            <person name="Diaz-Alcantara C."/>
            <person name="Gonzalez-Andres F."/>
            <person name="Velazquez E."/>
        </authorList>
    </citation>
    <scope>NUCLEOTIDE SEQUENCE [LARGE SCALE GENOMIC DNA]</scope>
    <source>
        <strain evidence="3 4">1040</strain>
    </source>
</reference>
<dbReference type="InterPro" id="IPR036663">
    <property type="entry name" value="Fumarylacetoacetase_C_sf"/>
</dbReference>
<sequence length="259" mass="27284">MNANVDKLATRLQEAESARRPIDPIAAEIGAGNIEIAYAVQSEVTRRGLSAGRRLVGRKIGLTSKAVQQQLGVDQPDYGALFADMEVPTGEVIDTTRLIQPRIEAEIALVLERDLSGEDVTLGELMRSTAYAVAALEVVDSRVRDWKISILDTVADNGSSARYVLGASPRRLTDLDLEGCGMTMTRNGVVASLGCGAACLGHPLRAALWLARAMARAGQPLRGGDVVLTGALGPVSPVSAGEVYEARISGFGPVSVTFA</sequence>
<proteinExistence type="predicted"/>
<dbReference type="PANTHER" id="PTHR30143">
    <property type="entry name" value="ACID HYDRATASE"/>
    <property type="match status" value="1"/>
</dbReference>
<name>A0A844SPX9_9BRAD</name>
<dbReference type="Pfam" id="PF01557">
    <property type="entry name" value="FAA_hydrolase"/>
    <property type="match status" value="1"/>
</dbReference>
<dbReference type="GO" id="GO:0008684">
    <property type="term" value="F:2-oxopent-4-enoate hydratase activity"/>
    <property type="evidence" value="ECO:0007669"/>
    <property type="project" value="TreeGrafter"/>
</dbReference>
<dbReference type="GO" id="GO:0005737">
    <property type="term" value="C:cytoplasm"/>
    <property type="evidence" value="ECO:0007669"/>
    <property type="project" value="TreeGrafter"/>
</dbReference>
<evidence type="ECO:0000256" key="1">
    <source>
        <dbReference type="ARBA" id="ARBA00023239"/>
    </source>
</evidence>
<protein>
    <submittedName>
        <fullName evidence="3">2-keto-4-pentenoate hydratase</fullName>
    </submittedName>
</protein>
<dbReference type="EMBL" id="WQNF01000003">
    <property type="protein sequence ID" value="MVT64510.1"/>
    <property type="molecule type" value="Genomic_DNA"/>
</dbReference>
<evidence type="ECO:0000313" key="4">
    <source>
        <dbReference type="Proteomes" id="UP000436468"/>
    </source>
</evidence>
<dbReference type="PANTHER" id="PTHR30143:SF0">
    <property type="entry name" value="2-KETO-4-PENTENOATE HYDRATASE"/>
    <property type="match status" value="1"/>
</dbReference>
<keyword evidence="4" id="KW-1185">Reference proteome</keyword>
<organism evidence="3 4">
    <name type="scientific">Bradyrhizobium pachyrhizi</name>
    <dbReference type="NCBI Taxonomy" id="280333"/>
    <lineage>
        <taxon>Bacteria</taxon>
        <taxon>Pseudomonadati</taxon>
        <taxon>Pseudomonadota</taxon>
        <taxon>Alphaproteobacteria</taxon>
        <taxon>Hyphomicrobiales</taxon>
        <taxon>Nitrobacteraceae</taxon>
        <taxon>Bradyrhizobium</taxon>
    </lineage>
</organism>
<evidence type="ECO:0000259" key="2">
    <source>
        <dbReference type="Pfam" id="PF01557"/>
    </source>
</evidence>
<evidence type="ECO:0000313" key="3">
    <source>
        <dbReference type="EMBL" id="MVT64510.1"/>
    </source>
</evidence>
<dbReference type="Gene3D" id="3.90.850.10">
    <property type="entry name" value="Fumarylacetoacetase-like, C-terminal domain"/>
    <property type="match status" value="1"/>
</dbReference>
<keyword evidence="1" id="KW-0456">Lyase</keyword>
<feature type="domain" description="Fumarylacetoacetase-like C-terminal" evidence="2">
    <location>
        <begin position="99"/>
        <end position="257"/>
    </location>
</feature>
<dbReference type="SUPFAM" id="SSF56529">
    <property type="entry name" value="FAH"/>
    <property type="match status" value="1"/>
</dbReference>
<dbReference type="InterPro" id="IPR050772">
    <property type="entry name" value="Hydratase-Decarb/MhpD_sf"/>
</dbReference>
<dbReference type="RefSeq" id="WP_157341502.1">
    <property type="nucleotide sequence ID" value="NZ_CP176492.1"/>
</dbReference>
<comment type="caution">
    <text evidence="3">The sequence shown here is derived from an EMBL/GenBank/DDBJ whole genome shotgun (WGS) entry which is preliminary data.</text>
</comment>
<dbReference type="AlphaFoldDB" id="A0A844SPX9"/>
<dbReference type="InterPro" id="IPR011234">
    <property type="entry name" value="Fumarylacetoacetase-like_C"/>
</dbReference>
<gene>
    <name evidence="3" type="ORF">GPL21_05210</name>
</gene>
<accession>A0A844SPX9</accession>